<dbReference type="GO" id="GO:0005634">
    <property type="term" value="C:nucleus"/>
    <property type="evidence" value="ECO:0007669"/>
    <property type="project" value="UniProtKB-SubCell"/>
</dbReference>
<evidence type="ECO:0000256" key="12">
    <source>
        <dbReference type="SAM" id="MobiDB-lite"/>
    </source>
</evidence>
<feature type="region of interest" description="Disordered" evidence="12">
    <location>
        <begin position="111"/>
        <end position="134"/>
    </location>
</feature>
<dbReference type="Gene3D" id="3.30.160.60">
    <property type="entry name" value="Classic Zinc Finger"/>
    <property type="match status" value="2"/>
</dbReference>
<keyword evidence="5 11" id="KW-0863">Zinc-finger</keyword>
<keyword evidence="4" id="KW-0677">Repeat</keyword>
<evidence type="ECO:0000256" key="2">
    <source>
        <dbReference type="ARBA" id="ARBA00010831"/>
    </source>
</evidence>
<dbReference type="Ensembl" id="ENSNFUT00015011093.1">
    <property type="protein sequence ID" value="ENSNFUP00015010564.1"/>
    <property type="gene ID" value="ENSNFUG00015005211.1"/>
</dbReference>
<evidence type="ECO:0000256" key="8">
    <source>
        <dbReference type="ARBA" id="ARBA00023125"/>
    </source>
</evidence>
<reference evidence="14" key="2">
    <citation type="submission" date="2025-08" db="UniProtKB">
        <authorList>
            <consortium name="Ensembl"/>
        </authorList>
    </citation>
    <scope>IDENTIFICATION</scope>
</reference>
<evidence type="ECO:0000256" key="11">
    <source>
        <dbReference type="PROSITE-ProRule" id="PRU00042"/>
    </source>
</evidence>
<evidence type="ECO:0000256" key="9">
    <source>
        <dbReference type="ARBA" id="ARBA00023163"/>
    </source>
</evidence>
<keyword evidence="9" id="KW-0804">Transcription</keyword>
<dbReference type="PROSITE" id="PS50157">
    <property type="entry name" value="ZINC_FINGER_C2H2_2"/>
    <property type="match status" value="2"/>
</dbReference>
<keyword evidence="3" id="KW-0479">Metal-binding</keyword>
<evidence type="ECO:0000256" key="3">
    <source>
        <dbReference type="ARBA" id="ARBA00022723"/>
    </source>
</evidence>
<dbReference type="FunFam" id="3.30.160.60:FF:000325">
    <property type="entry name" value="ZFP90 zinc finger protein"/>
    <property type="match status" value="1"/>
</dbReference>
<dbReference type="InterPro" id="IPR013087">
    <property type="entry name" value="Znf_C2H2_type"/>
</dbReference>
<dbReference type="SMART" id="SM00355">
    <property type="entry name" value="ZnF_C2H2"/>
    <property type="match status" value="2"/>
</dbReference>
<evidence type="ECO:0000256" key="1">
    <source>
        <dbReference type="ARBA" id="ARBA00004123"/>
    </source>
</evidence>
<keyword evidence="6" id="KW-0862">Zinc</keyword>
<keyword evidence="15" id="KW-1185">Reference proteome</keyword>
<dbReference type="SUPFAM" id="SSF57667">
    <property type="entry name" value="beta-beta-alpha zinc fingers"/>
    <property type="match status" value="1"/>
</dbReference>
<reference evidence="14" key="3">
    <citation type="submission" date="2025-09" db="UniProtKB">
        <authorList>
            <consortium name="Ensembl"/>
        </authorList>
    </citation>
    <scope>IDENTIFICATION</scope>
</reference>
<feature type="domain" description="C2H2-type" evidence="13">
    <location>
        <begin position="69"/>
        <end position="93"/>
    </location>
</feature>
<dbReference type="PANTHER" id="PTHR45718">
    <property type="entry name" value="TRANSCRIPTIONAL ACTIVATOR CUBITUS INTERRUPTUS"/>
    <property type="match status" value="1"/>
</dbReference>
<dbReference type="AlphaFoldDB" id="A0A8C6KWQ0"/>
<comment type="subcellular location">
    <subcellularLocation>
        <location evidence="1">Nucleus</location>
    </subcellularLocation>
</comment>
<organism evidence="14 15">
    <name type="scientific">Nothobranchius furzeri</name>
    <name type="common">Turquoise killifish</name>
    <dbReference type="NCBI Taxonomy" id="105023"/>
    <lineage>
        <taxon>Eukaryota</taxon>
        <taxon>Metazoa</taxon>
        <taxon>Chordata</taxon>
        <taxon>Craniata</taxon>
        <taxon>Vertebrata</taxon>
        <taxon>Euteleostomi</taxon>
        <taxon>Actinopterygii</taxon>
        <taxon>Neopterygii</taxon>
        <taxon>Teleostei</taxon>
        <taxon>Neoteleostei</taxon>
        <taxon>Acanthomorphata</taxon>
        <taxon>Ovalentaria</taxon>
        <taxon>Atherinomorphae</taxon>
        <taxon>Cyprinodontiformes</taxon>
        <taxon>Nothobranchiidae</taxon>
        <taxon>Nothobranchius</taxon>
    </lineage>
</organism>
<sequence length="134" mass="15248">MALSLLWETTIRGLRASSPHPYREPQAAKYKLINHIREKPFQCDFCERRFANSSDRKKHSQVHTASKPYDCKALGCTKSYTHPSSLRKHMKIHVKCSVGWCVCSVLSPHKHTPDNLSSPQNRCTDEAAAKESQV</sequence>
<evidence type="ECO:0000256" key="4">
    <source>
        <dbReference type="ARBA" id="ARBA00022737"/>
    </source>
</evidence>
<dbReference type="PROSITE" id="PS00028">
    <property type="entry name" value="ZINC_FINGER_C2H2_1"/>
    <property type="match status" value="2"/>
</dbReference>
<dbReference type="GeneTree" id="ENSGT00940000154200"/>
<feature type="domain" description="C2H2-type" evidence="13">
    <location>
        <begin position="41"/>
        <end position="68"/>
    </location>
</feature>
<name>A0A8C6KWQ0_NOTFU</name>
<evidence type="ECO:0000256" key="7">
    <source>
        <dbReference type="ARBA" id="ARBA00023015"/>
    </source>
</evidence>
<dbReference type="InterPro" id="IPR036236">
    <property type="entry name" value="Znf_C2H2_sf"/>
</dbReference>
<dbReference type="GO" id="GO:0000978">
    <property type="term" value="F:RNA polymerase II cis-regulatory region sequence-specific DNA binding"/>
    <property type="evidence" value="ECO:0007669"/>
    <property type="project" value="TreeGrafter"/>
</dbReference>
<evidence type="ECO:0000256" key="10">
    <source>
        <dbReference type="ARBA" id="ARBA00023242"/>
    </source>
</evidence>
<dbReference type="PANTHER" id="PTHR45718:SF4">
    <property type="entry name" value="TRANSCRIPTIONAL ACTIVATOR CUBITUS INTERRUPTUS"/>
    <property type="match status" value="1"/>
</dbReference>
<proteinExistence type="inferred from homology"/>
<evidence type="ECO:0000259" key="13">
    <source>
        <dbReference type="PROSITE" id="PS50157"/>
    </source>
</evidence>
<gene>
    <name evidence="14" type="primary">zic2b</name>
</gene>
<dbReference type="FunFam" id="3.30.160.60:FF:000039">
    <property type="entry name" value="Zinc finger protein ZIC 1"/>
    <property type="match status" value="1"/>
</dbReference>
<keyword evidence="8" id="KW-0238">DNA-binding</keyword>
<dbReference type="Pfam" id="PF00096">
    <property type="entry name" value="zf-C2H2"/>
    <property type="match status" value="2"/>
</dbReference>
<dbReference type="GO" id="GO:0000981">
    <property type="term" value="F:DNA-binding transcription factor activity, RNA polymerase II-specific"/>
    <property type="evidence" value="ECO:0007669"/>
    <property type="project" value="TreeGrafter"/>
</dbReference>
<evidence type="ECO:0000313" key="14">
    <source>
        <dbReference type="Ensembl" id="ENSNFUP00015010564.1"/>
    </source>
</evidence>
<comment type="similarity">
    <text evidence="2">Belongs to the GLI C2H2-type zinc-finger protein family.</text>
</comment>
<dbReference type="GO" id="GO:0008270">
    <property type="term" value="F:zinc ion binding"/>
    <property type="evidence" value="ECO:0007669"/>
    <property type="project" value="UniProtKB-KW"/>
</dbReference>
<evidence type="ECO:0000256" key="5">
    <source>
        <dbReference type="ARBA" id="ARBA00022771"/>
    </source>
</evidence>
<keyword evidence="7" id="KW-0805">Transcription regulation</keyword>
<keyword evidence="10" id="KW-0539">Nucleus</keyword>
<protein>
    <recommendedName>
        <fullName evidence="13">C2H2-type domain-containing protein</fullName>
    </recommendedName>
</protein>
<evidence type="ECO:0000256" key="6">
    <source>
        <dbReference type="ARBA" id="ARBA00022833"/>
    </source>
</evidence>
<dbReference type="InterPro" id="IPR043359">
    <property type="entry name" value="GLI-like"/>
</dbReference>
<evidence type="ECO:0000313" key="15">
    <source>
        <dbReference type="Proteomes" id="UP000694548"/>
    </source>
</evidence>
<feature type="compositionally biased region" description="Basic and acidic residues" evidence="12">
    <location>
        <begin position="123"/>
        <end position="134"/>
    </location>
</feature>
<accession>A0A8C6KWQ0</accession>
<dbReference type="Proteomes" id="UP000694548">
    <property type="component" value="Chromosome sgr03"/>
</dbReference>
<reference evidence="14" key="1">
    <citation type="submission" date="2014-08" db="EMBL/GenBank/DDBJ databases">
        <authorList>
            <person name="Senf B."/>
            <person name="Petzold A."/>
            <person name="Downie B.R."/>
            <person name="Koch P."/>
            <person name="Platzer M."/>
        </authorList>
    </citation>
    <scope>NUCLEOTIDE SEQUENCE [LARGE SCALE GENOMIC DNA]</scope>
    <source>
        <strain evidence="14">GRZ</strain>
    </source>
</reference>